<comment type="caution">
    <text evidence="2">The sequence shown here is derived from an EMBL/GenBank/DDBJ whole genome shotgun (WGS) entry which is preliminary data.</text>
</comment>
<protein>
    <submittedName>
        <fullName evidence="2">DUF3108 domain-containing protein</fullName>
    </submittedName>
</protein>
<dbReference type="EMBL" id="JAAIVB010000079">
    <property type="protein sequence ID" value="NEX64296.1"/>
    <property type="molecule type" value="Genomic_DNA"/>
</dbReference>
<keyword evidence="3" id="KW-1185">Reference proteome</keyword>
<dbReference type="InterPro" id="IPR021457">
    <property type="entry name" value="DUF3108"/>
</dbReference>
<evidence type="ECO:0000313" key="3">
    <source>
        <dbReference type="Proteomes" id="UP000482155"/>
    </source>
</evidence>
<feature type="region of interest" description="Disordered" evidence="1">
    <location>
        <begin position="135"/>
        <end position="160"/>
    </location>
</feature>
<name>A0A6B3SYA1_9BURK</name>
<evidence type="ECO:0000313" key="2">
    <source>
        <dbReference type="EMBL" id="NEX64296.1"/>
    </source>
</evidence>
<organism evidence="2 3">
    <name type="scientific">Noviherbaspirillum galbum</name>
    <dbReference type="NCBI Taxonomy" id="2709383"/>
    <lineage>
        <taxon>Bacteria</taxon>
        <taxon>Pseudomonadati</taxon>
        <taxon>Pseudomonadota</taxon>
        <taxon>Betaproteobacteria</taxon>
        <taxon>Burkholderiales</taxon>
        <taxon>Oxalobacteraceae</taxon>
        <taxon>Noviherbaspirillum</taxon>
    </lineage>
</organism>
<sequence length="378" mass="41182">MPPFRQPEFDDPPRGRRLRALVVTAAIALLHAVAFSWLNLGPAEPARPPAEAPLVMIDIPRPAEPPPAPAAPPTKPRPARRHPAPAKSEPPSPPPPPAPALAEADAPALPPAVESTPVQPTDDALPAAPAAMTSLPAAEDAAKPPVAEVRPSLRFAPPPPAELQYDVTASRDNQNWHGKGEFRWENRDGSYAIHGEASVTLFFKINVLQVSSEGLIGENGLEPVRYSEKPFRRSMMNTHFQRAVGRISFSASESTAPWESGEQDRISTIWQLASIGRADPAQFVVGEDLAWRVAGTRDSDLWTIKVIGQEDIDTDEGKRHTWHVSRAPRPGSYDQALDIWLAPGQDWQPVKIRYTYANGDWLQLSLTRLTPLAPSGNS</sequence>
<feature type="compositionally biased region" description="Pro residues" evidence="1">
    <location>
        <begin position="62"/>
        <end position="76"/>
    </location>
</feature>
<dbReference type="RefSeq" id="WP_163968231.1">
    <property type="nucleotide sequence ID" value="NZ_JAAIVB010000079.1"/>
</dbReference>
<gene>
    <name evidence="2" type="ORF">G3574_24700</name>
</gene>
<feature type="compositionally biased region" description="Pro residues" evidence="1">
    <location>
        <begin position="88"/>
        <end position="99"/>
    </location>
</feature>
<reference evidence="2 3" key="1">
    <citation type="submission" date="2020-02" db="EMBL/GenBank/DDBJ databases">
        <authorList>
            <person name="Kim M.K."/>
        </authorList>
    </citation>
    <scope>NUCLEOTIDE SEQUENCE [LARGE SCALE GENOMIC DNA]</scope>
    <source>
        <strain evidence="2 3">17J57-3</strain>
    </source>
</reference>
<evidence type="ECO:0000256" key="1">
    <source>
        <dbReference type="SAM" id="MobiDB-lite"/>
    </source>
</evidence>
<feature type="region of interest" description="Disordered" evidence="1">
    <location>
        <begin position="59"/>
        <end position="104"/>
    </location>
</feature>
<proteinExistence type="predicted"/>
<dbReference type="Pfam" id="PF11306">
    <property type="entry name" value="DUF3108"/>
    <property type="match status" value="1"/>
</dbReference>
<accession>A0A6B3SYA1</accession>
<dbReference type="Proteomes" id="UP000482155">
    <property type="component" value="Unassembled WGS sequence"/>
</dbReference>
<dbReference type="AlphaFoldDB" id="A0A6B3SYA1"/>